<evidence type="ECO:0000259" key="4">
    <source>
        <dbReference type="PROSITE" id="PS50405"/>
    </source>
</evidence>
<dbReference type="EMBL" id="MU866086">
    <property type="protein sequence ID" value="KAK4181483.1"/>
    <property type="molecule type" value="Genomic_DNA"/>
</dbReference>
<dbReference type="Pfam" id="PF14497">
    <property type="entry name" value="GST_C_3"/>
    <property type="match status" value="1"/>
</dbReference>
<dbReference type="SUPFAM" id="SSF52833">
    <property type="entry name" value="Thioredoxin-like"/>
    <property type="match status" value="1"/>
</dbReference>
<dbReference type="AlphaFoldDB" id="A0AAN6WH14"/>
<sequence>MRASWGVYKGQEEAMTDPSLSMQRITQLASHFAKPQHPKTFLRNFTTSTAMSSSTNSNIHLYTVGTPNGIKVSILLEELGLPYKVTPISFSKNEQKEPWFLEINPNGRIPALTDTLPDGTPINLFESGSILQYLVDRYDPEYKVSYPRGTKEYYEMNNWLHWQMGGLGPMQGQANHFFRYAPEKIQYGIDRYQNETRRLYGVMERQLEKGEYLVGDRATIADFACWGWVAAHHWAGVSLNEFPKLDAWLHRLLERPGVEKGRHVPSRHTAFDMKNKSEEELEKEAEKSKAWVQAGMKADAKK</sequence>
<dbReference type="PANTHER" id="PTHR44051:SF8">
    <property type="entry name" value="GLUTATHIONE S-TRANSFERASE GSTA"/>
    <property type="match status" value="1"/>
</dbReference>
<reference evidence="5" key="2">
    <citation type="submission" date="2023-05" db="EMBL/GenBank/DDBJ databases">
        <authorList>
            <consortium name="Lawrence Berkeley National Laboratory"/>
            <person name="Steindorff A."/>
            <person name="Hensen N."/>
            <person name="Bonometti L."/>
            <person name="Westerberg I."/>
            <person name="Brannstrom I.O."/>
            <person name="Guillou S."/>
            <person name="Cros-Aarteil S."/>
            <person name="Calhoun S."/>
            <person name="Haridas S."/>
            <person name="Kuo A."/>
            <person name="Mondo S."/>
            <person name="Pangilinan J."/>
            <person name="Riley R."/>
            <person name="Labutti K."/>
            <person name="Andreopoulos B."/>
            <person name="Lipzen A."/>
            <person name="Chen C."/>
            <person name="Yanf M."/>
            <person name="Daum C."/>
            <person name="Ng V."/>
            <person name="Clum A."/>
            <person name="Ohm R."/>
            <person name="Martin F."/>
            <person name="Silar P."/>
            <person name="Natvig D."/>
            <person name="Lalanne C."/>
            <person name="Gautier V."/>
            <person name="Ament-Velasquez S.L."/>
            <person name="Kruys A."/>
            <person name="Hutchinson M.I."/>
            <person name="Powell A.J."/>
            <person name="Barry K."/>
            <person name="Miller A.N."/>
            <person name="Grigoriev I.V."/>
            <person name="Debuchy R."/>
            <person name="Gladieux P."/>
            <person name="Thoren M.H."/>
            <person name="Johannesson H."/>
        </authorList>
    </citation>
    <scope>NUCLEOTIDE SEQUENCE</scope>
    <source>
        <strain evidence="5">CBS 892.96</strain>
    </source>
</reference>
<dbReference type="InterPro" id="IPR040079">
    <property type="entry name" value="Glutathione_S-Trfase"/>
</dbReference>
<dbReference type="SFLD" id="SFLDG01151">
    <property type="entry name" value="Main.2:_Nu-like"/>
    <property type="match status" value="1"/>
</dbReference>
<evidence type="ECO:0000313" key="6">
    <source>
        <dbReference type="Proteomes" id="UP001302321"/>
    </source>
</evidence>
<evidence type="ECO:0000256" key="2">
    <source>
        <dbReference type="SAM" id="MobiDB-lite"/>
    </source>
</evidence>
<protein>
    <submittedName>
        <fullName evidence="5">Glutathione S-transferase</fullName>
    </submittedName>
</protein>
<dbReference type="PROSITE" id="PS50404">
    <property type="entry name" value="GST_NTER"/>
    <property type="match status" value="1"/>
</dbReference>
<feature type="region of interest" description="Disordered" evidence="2">
    <location>
        <begin position="263"/>
        <end position="302"/>
    </location>
</feature>
<dbReference type="SFLD" id="SFLDG01150">
    <property type="entry name" value="Main.1:_Beta-like"/>
    <property type="match status" value="1"/>
</dbReference>
<dbReference type="InterPro" id="IPR036282">
    <property type="entry name" value="Glutathione-S-Trfase_C_sf"/>
</dbReference>
<reference evidence="5" key="1">
    <citation type="journal article" date="2023" name="Mol. Phylogenet. Evol.">
        <title>Genome-scale phylogeny and comparative genomics of the fungal order Sordariales.</title>
        <authorList>
            <person name="Hensen N."/>
            <person name="Bonometti L."/>
            <person name="Westerberg I."/>
            <person name="Brannstrom I.O."/>
            <person name="Guillou S."/>
            <person name="Cros-Aarteil S."/>
            <person name="Calhoun S."/>
            <person name="Haridas S."/>
            <person name="Kuo A."/>
            <person name="Mondo S."/>
            <person name="Pangilinan J."/>
            <person name="Riley R."/>
            <person name="LaButti K."/>
            <person name="Andreopoulos B."/>
            <person name="Lipzen A."/>
            <person name="Chen C."/>
            <person name="Yan M."/>
            <person name="Daum C."/>
            <person name="Ng V."/>
            <person name="Clum A."/>
            <person name="Steindorff A."/>
            <person name="Ohm R.A."/>
            <person name="Martin F."/>
            <person name="Silar P."/>
            <person name="Natvig D.O."/>
            <person name="Lalanne C."/>
            <person name="Gautier V."/>
            <person name="Ament-Velasquez S.L."/>
            <person name="Kruys A."/>
            <person name="Hutchinson M.I."/>
            <person name="Powell A.J."/>
            <person name="Barry K."/>
            <person name="Miller A.N."/>
            <person name="Grigoriev I.V."/>
            <person name="Debuchy R."/>
            <person name="Gladieux P."/>
            <person name="Hiltunen Thoren M."/>
            <person name="Johannesson H."/>
        </authorList>
    </citation>
    <scope>NUCLEOTIDE SEQUENCE</scope>
    <source>
        <strain evidence="5">CBS 892.96</strain>
    </source>
</reference>
<dbReference type="InterPro" id="IPR036249">
    <property type="entry name" value="Thioredoxin-like_sf"/>
</dbReference>
<feature type="domain" description="GST C-terminal" evidence="4">
    <location>
        <begin position="149"/>
        <end position="271"/>
    </location>
</feature>
<dbReference type="SFLD" id="SFLDS00019">
    <property type="entry name" value="Glutathione_Transferase_(cytos"/>
    <property type="match status" value="1"/>
</dbReference>
<dbReference type="CDD" id="cd03048">
    <property type="entry name" value="GST_N_Ure2p_like"/>
    <property type="match status" value="1"/>
</dbReference>
<dbReference type="Gene3D" id="3.40.30.10">
    <property type="entry name" value="Glutaredoxin"/>
    <property type="match status" value="1"/>
</dbReference>
<organism evidence="5 6">
    <name type="scientific">Triangularia setosa</name>
    <dbReference type="NCBI Taxonomy" id="2587417"/>
    <lineage>
        <taxon>Eukaryota</taxon>
        <taxon>Fungi</taxon>
        <taxon>Dikarya</taxon>
        <taxon>Ascomycota</taxon>
        <taxon>Pezizomycotina</taxon>
        <taxon>Sordariomycetes</taxon>
        <taxon>Sordariomycetidae</taxon>
        <taxon>Sordariales</taxon>
        <taxon>Podosporaceae</taxon>
        <taxon>Triangularia</taxon>
    </lineage>
</organism>
<dbReference type="PANTHER" id="PTHR44051">
    <property type="entry name" value="GLUTATHIONE S-TRANSFERASE-RELATED"/>
    <property type="match status" value="1"/>
</dbReference>
<accession>A0AAN6WH14</accession>
<dbReference type="SUPFAM" id="SSF47616">
    <property type="entry name" value="GST C-terminal domain-like"/>
    <property type="match status" value="1"/>
</dbReference>
<dbReference type="Proteomes" id="UP001302321">
    <property type="component" value="Unassembled WGS sequence"/>
</dbReference>
<dbReference type="SFLD" id="SFLDG00358">
    <property type="entry name" value="Main_(cytGST)"/>
    <property type="match status" value="1"/>
</dbReference>
<gene>
    <name evidence="5" type="ORF">QBC36DRAFT_317685</name>
</gene>
<feature type="compositionally biased region" description="Basic and acidic residues" evidence="2">
    <location>
        <begin position="269"/>
        <end position="289"/>
    </location>
</feature>
<name>A0AAN6WH14_9PEZI</name>
<comment type="similarity">
    <text evidence="1">Belongs to the GST superfamily.</text>
</comment>
<dbReference type="InterPro" id="IPR004046">
    <property type="entry name" value="GST_C"/>
</dbReference>
<dbReference type="Pfam" id="PF02798">
    <property type="entry name" value="GST_N"/>
    <property type="match status" value="1"/>
</dbReference>
<evidence type="ECO:0000256" key="1">
    <source>
        <dbReference type="ARBA" id="ARBA00007409"/>
    </source>
</evidence>
<dbReference type="InterPro" id="IPR004045">
    <property type="entry name" value="Glutathione_S-Trfase_N"/>
</dbReference>
<dbReference type="CDD" id="cd10291">
    <property type="entry name" value="GST_C_YfcG_like"/>
    <property type="match status" value="1"/>
</dbReference>
<dbReference type="PROSITE" id="PS50405">
    <property type="entry name" value="GST_CTER"/>
    <property type="match status" value="1"/>
</dbReference>
<comment type="caution">
    <text evidence="5">The sequence shown here is derived from an EMBL/GenBank/DDBJ whole genome shotgun (WGS) entry which is preliminary data.</text>
</comment>
<dbReference type="FunFam" id="3.40.30.10:FF:000172">
    <property type="entry name" value="Glutathione S-transferase GstA"/>
    <property type="match status" value="1"/>
</dbReference>
<dbReference type="Gene3D" id="1.20.1050.10">
    <property type="match status" value="1"/>
</dbReference>
<evidence type="ECO:0000259" key="3">
    <source>
        <dbReference type="PROSITE" id="PS50404"/>
    </source>
</evidence>
<feature type="domain" description="GST N-terminal" evidence="3">
    <location>
        <begin position="56"/>
        <end position="142"/>
    </location>
</feature>
<proteinExistence type="inferred from homology"/>
<evidence type="ECO:0000313" key="5">
    <source>
        <dbReference type="EMBL" id="KAK4181483.1"/>
    </source>
</evidence>
<keyword evidence="6" id="KW-1185">Reference proteome</keyword>
<dbReference type="InterPro" id="IPR010987">
    <property type="entry name" value="Glutathione-S-Trfase_C-like"/>
</dbReference>